<protein>
    <submittedName>
        <fullName evidence="1">Uncharacterized protein</fullName>
    </submittedName>
</protein>
<sequence length="35" mass="4044">DLAWDRYLMSGRDGSTSQLVYPDAKVLTLGFQYEF</sequence>
<organism evidence="1">
    <name type="scientific">marine metagenome</name>
    <dbReference type="NCBI Taxonomy" id="408172"/>
    <lineage>
        <taxon>unclassified sequences</taxon>
        <taxon>metagenomes</taxon>
        <taxon>ecological metagenomes</taxon>
    </lineage>
</organism>
<reference evidence="1" key="1">
    <citation type="submission" date="2018-05" db="EMBL/GenBank/DDBJ databases">
        <authorList>
            <person name="Lanie J.A."/>
            <person name="Ng W.-L."/>
            <person name="Kazmierczak K.M."/>
            <person name="Andrzejewski T.M."/>
            <person name="Davidsen T.M."/>
            <person name="Wayne K.J."/>
            <person name="Tettelin H."/>
            <person name="Glass J.I."/>
            <person name="Rusch D."/>
            <person name="Podicherti R."/>
            <person name="Tsui H.-C.T."/>
            <person name="Winkler M.E."/>
        </authorList>
    </citation>
    <scope>NUCLEOTIDE SEQUENCE</scope>
</reference>
<accession>A0A383E9C1</accession>
<gene>
    <name evidence="1" type="ORF">METZ01_LOCUS505839</name>
</gene>
<proteinExistence type="predicted"/>
<dbReference type="AlphaFoldDB" id="A0A383E9C1"/>
<evidence type="ECO:0000313" key="1">
    <source>
        <dbReference type="EMBL" id="SVE52985.1"/>
    </source>
</evidence>
<name>A0A383E9C1_9ZZZZ</name>
<feature type="non-terminal residue" evidence="1">
    <location>
        <position position="1"/>
    </location>
</feature>
<dbReference type="EMBL" id="UINC01223688">
    <property type="protein sequence ID" value="SVE52985.1"/>
    <property type="molecule type" value="Genomic_DNA"/>
</dbReference>